<accession>A0ABP3AFV7</accession>
<name>A0ABP3AFV7_MYCUL</name>
<proteinExistence type="predicted"/>
<dbReference type="InterPro" id="IPR029039">
    <property type="entry name" value="Flavoprotein-like_sf"/>
</dbReference>
<evidence type="ECO:0000313" key="1">
    <source>
        <dbReference type="EMBL" id="EUA90155.1"/>
    </source>
</evidence>
<keyword evidence="2" id="KW-1185">Reference proteome</keyword>
<organism evidence="1 2">
    <name type="scientific">Mycobacterium ulcerans str. Harvey</name>
    <dbReference type="NCBI Taxonomy" id="1299332"/>
    <lineage>
        <taxon>Bacteria</taxon>
        <taxon>Bacillati</taxon>
        <taxon>Actinomycetota</taxon>
        <taxon>Actinomycetes</taxon>
        <taxon>Mycobacteriales</taxon>
        <taxon>Mycobacteriaceae</taxon>
        <taxon>Mycobacterium</taxon>
        <taxon>Mycobacterium ulcerans group</taxon>
    </lineage>
</organism>
<gene>
    <name evidence="1" type="ORF">I551_3390</name>
</gene>
<reference evidence="1 2" key="1">
    <citation type="submission" date="2014-01" db="EMBL/GenBank/DDBJ databases">
        <authorList>
            <person name="Dobos K."/>
            <person name="Lenaerts A."/>
            <person name="Ordway D."/>
            <person name="DeGroote M.A."/>
            <person name="Parker T."/>
            <person name="Sizemore C."/>
            <person name="Tallon L.J."/>
            <person name="Sadzewicz L.K."/>
            <person name="Sengamalay N."/>
            <person name="Fraser C.M."/>
            <person name="Hine E."/>
            <person name="Shefchek K.A."/>
            <person name="Das S.P."/>
            <person name="Tettelin H."/>
        </authorList>
    </citation>
    <scope>NUCLEOTIDE SEQUENCE [LARGE SCALE GENOMIC DNA]</scope>
    <source>
        <strain evidence="1 2">Harvey</strain>
    </source>
</reference>
<dbReference type="EMBL" id="JAOL01000108">
    <property type="protein sequence ID" value="EUA90155.1"/>
    <property type="molecule type" value="Genomic_DNA"/>
</dbReference>
<evidence type="ECO:0000313" key="2">
    <source>
        <dbReference type="Proteomes" id="UP000020681"/>
    </source>
</evidence>
<sequence>MSKRLLIVHHTPSPHCQEMFEAVVAGATDPEIEGVEVVRRPALTVSPVEMLEAHGYLLGTPANLGYISGALKHAFDQSYYQLLDSTRGRPFGAWMHGNEGTEGALRAIDGITAGLGWVKAAETVVVMGKPTKADVEACWNLGATVAAQLMSPRN</sequence>
<dbReference type="Gene3D" id="3.40.50.360">
    <property type="match status" value="1"/>
</dbReference>
<dbReference type="Proteomes" id="UP000020681">
    <property type="component" value="Unassembled WGS sequence"/>
</dbReference>
<comment type="caution">
    <text evidence="1">The sequence shown here is derived from an EMBL/GenBank/DDBJ whole genome shotgun (WGS) entry which is preliminary data.</text>
</comment>
<protein>
    <submittedName>
        <fullName evidence="1">NADPH-dependent FMN reductase family protein</fullName>
    </submittedName>
</protein>
<dbReference type="SUPFAM" id="SSF52218">
    <property type="entry name" value="Flavoproteins"/>
    <property type="match status" value="1"/>
</dbReference>